<evidence type="ECO:0000256" key="1">
    <source>
        <dbReference type="SAM" id="MobiDB-lite"/>
    </source>
</evidence>
<sequence>MGMRTKGPGDILPEDAKEDCRRPWEEEKQRGPWRAIPAGESHQDRSGRRVEGIDLPGEGSSPACRGEAASREGHGAMVPR</sequence>
<reference evidence="3" key="1">
    <citation type="journal article" date="2019" name="Nat. Commun.">
        <title>The genome of broomcorn millet.</title>
        <authorList>
            <person name="Zou C."/>
            <person name="Miki D."/>
            <person name="Li D."/>
            <person name="Tang Q."/>
            <person name="Xiao L."/>
            <person name="Rajput S."/>
            <person name="Deng P."/>
            <person name="Jia W."/>
            <person name="Huang R."/>
            <person name="Zhang M."/>
            <person name="Sun Y."/>
            <person name="Hu J."/>
            <person name="Fu X."/>
            <person name="Schnable P.S."/>
            <person name="Li F."/>
            <person name="Zhang H."/>
            <person name="Feng B."/>
            <person name="Zhu X."/>
            <person name="Liu R."/>
            <person name="Schnable J.C."/>
            <person name="Zhu J.-K."/>
            <person name="Zhang H."/>
        </authorList>
    </citation>
    <scope>NUCLEOTIDE SEQUENCE [LARGE SCALE GENOMIC DNA]</scope>
</reference>
<feature type="compositionally biased region" description="Basic and acidic residues" evidence="1">
    <location>
        <begin position="41"/>
        <end position="52"/>
    </location>
</feature>
<evidence type="ECO:0000313" key="3">
    <source>
        <dbReference type="Proteomes" id="UP000275267"/>
    </source>
</evidence>
<keyword evidence="3" id="KW-1185">Reference proteome</keyword>
<accession>A0A3L6T8R0</accession>
<dbReference type="EMBL" id="PQIB02000002">
    <property type="protein sequence ID" value="RLN34614.1"/>
    <property type="molecule type" value="Genomic_DNA"/>
</dbReference>
<proteinExistence type="predicted"/>
<organism evidence="2 3">
    <name type="scientific">Panicum miliaceum</name>
    <name type="common">Proso millet</name>
    <name type="synonym">Broomcorn millet</name>
    <dbReference type="NCBI Taxonomy" id="4540"/>
    <lineage>
        <taxon>Eukaryota</taxon>
        <taxon>Viridiplantae</taxon>
        <taxon>Streptophyta</taxon>
        <taxon>Embryophyta</taxon>
        <taxon>Tracheophyta</taxon>
        <taxon>Spermatophyta</taxon>
        <taxon>Magnoliopsida</taxon>
        <taxon>Liliopsida</taxon>
        <taxon>Poales</taxon>
        <taxon>Poaceae</taxon>
        <taxon>PACMAD clade</taxon>
        <taxon>Panicoideae</taxon>
        <taxon>Panicodae</taxon>
        <taxon>Paniceae</taxon>
        <taxon>Panicinae</taxon>
        <taxon>Panicum</taxon>
        <taxon>Panicum sect. Panicum</taxon>
    </lineage>
</organism>
<name>A0A3L6T8R0_PANMI</name>
<comment type="caution">
    <text evidence="2">The sequence shown here is derived from an EMBL/GenBank/DDBJ whole genome shotgun (WGS) entry which is preliminary data.</text>
</comment>
<gene>
    <name evidence="2" type="ORF">C2845_PM03G33020</name>
</gene>
<evidence type="ECO:0000313" key="2">
    <source>
        <dbReference type="EMBL" id="RLN34614.1"/>
    </source>
</evidence>
<dbReference type="AlphaFoldDB" id="A0A3L6T8R0"/>
<feature type="region of interest" description="Disordered" evidence="1">
    <location>
        <begin position="1"/>
        <end position="80"/>
    </location>
</feature>
<feature type="compositionally biased region" description="Basic and acidic residues" evidence="1">
    <location>
        <begin position="14"/>
        <end position="30"/>
    </location>
</feature>
<protein>
    <submittedName>
        <fullName evidence="2">Uncharacterized protein</fullName>
    </submittedName>
</protein>
<dbReference type="Proteomes" id="UP000275267">
    <property type="component" value="Unassembled WGS sequence"/>
</dbReference>